<reference evidence="2 3" key="1">
    <citation type="submission" date="2020-07" db="EMBL/GenBank/DDBJ databases">
        <title>Pusillimonas sp. nov., isolated from poultry manure in Taiwan.</title>
        <authorList>
            <person name="Lin S.-Y."/>
            <person name="Tang Y.-S."/>
            <person name="Young C.-C."/>
        </authorList>
    </citation>
    <scope>NUCLEOTIDE SEQUENCE [LARGE SCALE GENOMIC DNA]</scope>
    <source>
        <strain evidence="2 3">CC-YST705</strain>
    </source>
</reference>
<feature type="chain" id="PRO_5047409677" evidence="1">
    <location>
        <begin position="29"/>
        <end position="404"/>
    </location>
</feature>
<comment type="caution">
    <text evidence="2">The sequence shown here is derived from an EMBL/GenBank/DDBJ whole genome shotgun (WGS) entry which is preliminary data.</text>
</comment>
<proteinExistence type="predicted"/>
<sequence length="404" mass="43341">MNIKGIRGWKPAALALLTLLAACGGSGSDEDSSKEPDNLPKVSVTTIGDSLADVGVFGVRYTVQSDNEAQDPFPLWPELVADALKTERPCPAYLSSNETDFVPQAACRGFAVAGGRIQHTQQTLPFALHVQMQDAADRVGAAGFGEHEILLIDGGGNDAADLITAYFQAYLTLVTEMDVSGYANFLAAVLGEEKTRELLWQTGGWEAAGHAYMAALSQQLVQSVQDKLLAHDAQRVVILNMPDVTRTPRLLTILNILEQIGTEVAGDNLDADGQNAADVFQALFQGWASTFNQTLAEAFEDTPQVAIVDFYSQLSQWATQGEAFGLTNTTAAVCPPTDPADLMPDYDITACTVTYLDAHPPAGTAPAAGWWKSYAFSDGFHPTPYVHELMAQAVNEVIADKGWN</sequence>
<keyword evidence="1" id="KW-0732">Signal</keyword>
<dbReference type="Proteomes" id="UP000776983">
    <property type="component" value="Unassembled WGS sequence"/>
</dbReference>
<dbReference type="Gene3D" id="3.40.50.1110">
    <property type="entry name" value="SGNH hydrolase"/>
    <property type="match status" value="1"/>
</dbReference>
<dbReference type="Pfam" id="PF00657">
    <property type="entry name" value="Lipase_GDSL"/>
    <property type="match status" value="1"/>
</dbReference>
<accession>A0ABS8CFF8</accession>
<feature type="signal peptide" evidence="1">
    <location>
        <begin position="1"/>
        <end position="28"/>
    </location>
</feature>
<dbReference type="EMBL" id="JACDXW010000008">
    <property type="protein sequence ID" value="MCB5364758.1"/>
    <property type="molecule type" value="Genomic_DNA"/>
</dbReference>
<dbReference type="InterPro" id="IPR036514">
    <property type="entry name" value="SGNH_hydro_sf"/>
</dbReference>
<organism evidence="2 3">
    <name type="scientific">Mesopusillimonas faecipullorum</name>
    <dbReference type="NCBI Taxonomy" id="2755040"/>
    <lineage>
        <taxon>Bacteria</taxon>
        <taxon>Pseudomonadati</taxon>
        <taxon>Pseudomonadota</taxon>
        <taxon>Betaproteobacteria</taxon>
        <taxon>Burkholderiales</taxon>
        <taxon>Alcaligenaceae</taxon>
        <taxon>Mesopusillimonas</taxon>
    </lineage>
</organism>
<gene>
    <name evidence="2" type="ORF">H0484_13460</name>
</gene>
<dbReference type="SUPFAM" id="SSF52266">
    <property type="entry name" value="SGNH hydrolase"/>
    <property type="match status" value="1"/>
</dbReference>
<keyword evidence="3" id="KW-1185">Reference proteome</keyword>
<evidence type="ECO:0000256" key="1">
    <source>
        <dbReference type="SAM" id="SignalP"/>
    </source>
</evidence>
<evidence type="ECO:0000313" key="3">
    <source>
        <dbReference type="Proteomes" id="UP000776983"/>
    </source>
</evidence>
<protein>
    <submittedName>
        <fullName evidence="2">Phospholipase</fullName>
    </submittedName>
</protein>
<dbReference type="PROSITE" id="PS51257">
    <property type="entry name" value="PROKAR_LIPOPROTEIN"/>
    <property type="match status" value="1"/>
</dbReference>
<evidence type="ECO:0000313" key="2">
    <source>
        <dbReference type="EMBL" id="MCB5364758.1"/>
    </source>
</evidence>
<dbReference type="InterPro" id="IPR001087">
    <property type="entry name" value="GDSL"/>
</dbReference>
<dbReference type="RefSeq" id="WP_226955173.1">
    <property type="nucleotide sequence ID" value="NZ_JACDXW010000008.1"/>
</dbReference>
<name>A0ABS8CFF8_9BURK</name>